<dbReference type="EMBL" id="AP023366">
    <property type="protein sequence ID" value="BCJ86016.1"/>
    <property type="molecule type" value="Genomic_DNA"/>
</dbReference>
<organism evidence="2 3">
    <name type="scientific">Effusibacillus dendaii</name>
    <dbReference type="NCBI Taxonomy" id="2743772"/>
    <lineage>
        <taxon>Bacteria</taxon>
        <taxon>Bacillati</taxon>
        <taxon>Bacillota</taxon>
        <taxon>Bacilli</taxon>
        <taxon>Bacillales</taxon>
        <taxon>Alicyclobacillaceae</taxon>
        <taxon>Effusibacillus</taxon>
    </lineage>
</organism>
<dbReference type="Gene3D" id="1.10.3210.10">
    <property type="entry name" value="Hypothetical protein af1432"/>
    <property type="match status" value="1"/>
</dbReference>
<evidence type="ECO:0000313" key="2">
    <source>
        <dbReference type="EMBL" id="BCJ86016.1"/>
    </source>
</evidence>
<dbReference type="InterPro" id="IPR006675">
    <property type="entry name" value="HDIG_dom"/>
</dbReference>
<sequence length="274" mass="30611">MINEATEQIKEIFLSLHSSEHVPIDQITSDIIPAIKQATENTGVFKLLAELQSKDDYTYRHNIAVGVIATLIGKWLNLDEPDLSHLTLAATLHDIGKVKIPLEIFNKPGRLTDIEYRLIKKHAQYGYNILKNSKGIPHRVALVALQHHEREDGGGYPAGLTGEHIDTFSKIVAVADVFHAMTSKRTYHEARPFYQVISEMREGGFGQLDGTITLTFIQKIMEQMVGEYVTLTNGRQAKVILINQYDPANPLVQVGNQFIDLSKDTAVHIGSPFT</sequence>
<accession>A0A7I8DB04</accession>
<dbReference type="InterPro" id="IPR037522">
    <property type="entry name" value="HD_GYP_dom"/>
</dbReference>
<name>A0A7I8DB04_9BACL</name>
<proteinExistence type="predicted"/>
<feature type="domain" description="HD-GYP" evidence="1">
    <location>
        <begin position="36"/>
        <end position="232"/>
    </location>
</feature>
<protein>
    <recommendedName>
        <fullName evidence="1">HD-GYP domain-containing protein</fullName>
    </recommendedName>
</protein>
<dbReference type="Proteomes" id="UP000593802">
    <property type="component" value="Chromosome"/>
</dbReference>
<dbReference type="SMART" id="SM00471">
    <property type="entry name" value="HDc"/>
    <property type="match status" value="1"/>
</dbReference>
<dbReference type="NCBIfam" id="TIGR00277">
    <property type="entry name" value="HDIG"/>
    <property type="match status" value="1"/>
</dbReference>
<gene>
    <name evidence="2" type="ORF">skT53_10010</name>
</gene>
<dbReference type="SUPFAM" id="SSF109604">
    <property type="entry name" value="HD-domain/PDEase-like"/>
    <property type="match status" value="1"/>
</dbReference>
<keyword evidence="3" id="KW-1185">Reference proteome</keyword>
<dbReference type="KEGG" id="eff:skT53_10010"/>
<dbReference type="PROSITE" id="PS51832">
    <property type="entry name" value="HD_GYP"/>
    <property type="match status" value="1"/>
</dbReference>
<evidence type="ECO:0000259" key="1">
    <source>
        <dbReference type="PROSITE" id="PS51832"/>
    </source>
</evidence>
<dbReference type="RefSeq" id="WP_200760064.1">
    <property type="nucleotide sequence ID" value="NZ_AP023366.1"/>
</dbReference>
<dbReference type="PANTHER" id="PTHR43155">
    <property type="entry name" value="CYCLIC DI-GMP PHOSPHODIESTERASE PA4108-RELATED"/>
    <property type="match status" value="1"/>
</dbReference>
<dbReference type="CDD" id="cd00077">
    <property type="entry name" value="HDc"/>
    <property type="match status" value="1"/>
</dbReference>
<dbReference type="AlphaFoldDB" id="A0A7I8DB04"/>
<reference evidence="2 3" key="1">
    <citation type="submission" date="2020-08" db="EMBL/GenBank/DDBJ databases">
        <title>Complete Genome Sequence of Effusibacillus dendaii Strain skT53, Isolated from Farmland soil.</title>
        <authorList>
            <person name="Konishi T."/>
            <person name="Kawasaki H."/>
        </authorList>
    </citation>
    <scope>NUCLEOTIDE SEQUENCE [LARGE SCALE GENOMIC DNA]</scope>
    <source>
        <strain evidence="3">skT53</strain>
    </source>
</reference>
<dbReference type="InterPro" id="IPR003607">
    <property type="entry name" value="HD/PDEase_dom"/>
</dbReference>
<dbReference type="PANTHER" id="PTHR43155:SF2">
    <property type="entry name" value="CYCLIC DI-GMP PHOSPHODIESTERASE PA4108"/>
    <property type="match status" value="1"/>
</dbReference>
<dbReference type="Pfam" id="PF13487">
    <property type="entry name" value="HD_5"/>
    <property type="match status" value="1"/>
</dbReference>
<evidence type="ECO:0000313" key="3">
    <source>
        <dbReference type="Proteomes" id="UP000593802"/>
    </source>
</evidence>